<dbReference type="Proteomes" id="UP000019364">
    <property type="component" value="Unassembled WGS sequence"/>
</dbReference>
<evidence type="ECO:0000313" key="3">
    <source>
        <dbReference type="Proteomes" id="UP000019364"/>
    </source>
</evidence>
<evidence type="ECO:0000259" key="1">
    <source>
        <dbReference type="Pfam" id="PF02915"/>
    </source>
</evidence>
<sequence length="143" mass="16980">MYYTNYYRTDTVLASDIEHAINGEYSAITCYEQLARLAPNEEERSKILEIRNDEIRHFHVFAQIYTTLTGRQPTPHLLEKCPTEYFEGINFAFKDEQKTVDFYLDIADKAIDPYMKEQVKRAAADEQNHAVWFLYFITQYKTK</sequence>
<gene>
    <name evidence="2" type="ORF">JCM16418_3375</name>
</gene>
<dbReference type="InterPro" id="IPR003251">
    <property type="entry name" value="Rr_diiron-bd_dom"/>
</dbReference>
<dbReference type="GO" id="GO:0046872">
    <property type="term" value="F:metal ion binding"/>
    <property type="evidence" value="ECO:0007669"/>
    <property type="project" value="InterPro"/>
</dbReference>
<dbReference type="STRING" id="1236976.JCM16418_3375"/>
<dbReference type="RefSeq" id="WP_036650497.1">
    <property type="nucleotide sequence ID" value="NZ_BAVZ01000010.1"/>
</dbReference>
<comment type="caution">
    <text evidence="2">The sequence shown here is derived from an EMBL/GenBank/DDBJ whole genome shotgun (WGS) entry which is preliminary data.</text>
</comment>
<protein>
    <recommendedName>
        <fullName evidence="1">Rubrerythrin diiron-binding domain-containing protein</fullName>
    </recommendedName>
</protein>
<dbReference type="GO" id="GO:0016491">
    <property type="term" value="F:oxidoreductase activity"/>
    <property type="evidence" value="ECO:0007669"/>
    <property type="project" value="InterPro"/>
</dbReference>
<evidence type="ECO:0000313" key="2">
    <source>
        <dbReference type="EMBL" id="GAF09251.1"/>
    </source>
</evidence>
<dbReference type="CDD" id="cd00657">
    <property type="entry name" value="Ferritin_like"/>
    <property type="match status" value="1"/>
</dbReference>
<dbReference type="eggNOG" id="COG1633">
    <property type="taxonomic scope" value="Bacteria"/>
</dbReference>
<dbReference type="Gene3D" id="1.20.120.660">
    <property type="entry name" value="IL-4 antagonist (De novo design) like domain"/>
    <property type="match status" value="1"/>
</dbReference>
<dbReference type="SUPFAM" id="SSF47240">
    <property type="entry name" value="Ferritin-like"/>
    <property type="match status" value="1"/>
</dbReference>
<dbReference type="EMBL" id="BAVZ01000010">
    <property type="protein sequence ID" value="GAF09251.1"/>
    <property type="molecule type" value="Genomic_DNA"/>
</dbReference>
<reference evidence="2 3" key="1">
    <citation type="journal article" date="2014" name="Genome Announc.">
        <title>Draft Genome Sequence of Paenibacillus pini JCM 16418T, Isolated from the Rhizosphere of Pine Tree.</title>
        <authorList>
            <person name="Yuki M."/>
            <person name="Oshima K."/>
            <person name="Suda W."/>
            <person name="Oshida Y."/>
            <person name="Kitamura K."/>
            <person name="Iida Y."/>
            <person name="Hattori M."/>
            <person name="Ohkuma M."/>
        </authorList>
    </citation>
    <scope>NUCLEOTIDE SEQUENCE [LARGE SCALE GENOMIC DNA]</scope>
    <source>
        <strain evidence="2 3">JCM 16418</strain>
    </source>
</reference>
<name>W7YX23_9BACL</name>
<dbReference type="OrthoDB" id="573482at2"/>
<accession>W7YX23</accession>
<feature type="domain" description="Rubrerythrin diiron-binding" evidence="1">
    <location>
        <begin position="18"/>
        <end position="131"/>
    </location>
</feature>
<dbReference type="Gene3D" id="1.20.5.420">
    <property type="entry name" value="Immunoglobulin FC, subunit C"/>
    <property type="match status" value="1"/>
</dbReference>
<dbReference type="Pfam" id="PF02915">
    <property type="entry name" value="Rubrerythrin"/>
    <property type="match status" value="1"/>
</dbReference>
<proteinExistence type="predicted"/>
<dbReference type="InterPro" id="IPR009078">
    <property type="entry name" value="Ferritin-like_SF"/>
</dbReference>
<dbReference type="AlphaFoldDB" id="W7YX23"/>
<organism evidence="2 3">
    <name type="scientific">Paenibacillus pini JCM 16418</name>
    <dbReference type="NCBI Taxonomy" id="1236976"/>
    <lineage>
        <taxon>Bacteria</taxon>
        <taxon>Bacillati</taxon>
        <taxon>Bacillota</taxon>
        <taxon>Bacilli</taxon>
        <taxon>Bacillales</taxon>
        <taxon>Paenibacillaceae</taxon>
        <taxon>Paenibacillus</taxon>
    </lineage>
</organism>
<keyword evidence="3" id="KW-1185">Reference proteome</keyword>